<dbReference type="AlphaFoldDB" id="A0A3R6AG52"/>
<proteinExistence type="predicted"/>
<reference evidence="1 2" key="1">
    <citation type="submission" date="2018-08" db="EMBL/GenBank/DDBJ databases">
        <title>A genome reference for cultivated species of the human gut microbiota.</title>
        <authorList>
            <person name="Zou Y."/>
            <person name="Xue W."/>
            <person name="Luo G."/>
        </authorList>
    </citation>
    <scope>NUCLEOTIDE SEQUENCE [LARGE SCALE GENOMIC DNA]</scope>
    <source>
        <strain evidence="1 2">AM43-11</strain>
    </source>
</reference>
<protein>
    <submittedName>
        <fullName evidence="1">Uncharacterized protein</fullName>
    </submittedName>
</protein>
<dbReference type="InterPro" id="IPR036388">
    <property type="entry name" value="WH-like_DNA-bd_sf"/>
</dbReference>
<name>A0A3R6AG52_9FIRM</name>
<comment type="caution">
    <text evidence="1">The sequence shown here is derived from an EMBL/GenBank/DDBJ whole genome shotgun (WGS) entry which is preliminary data.</text>
</comment>
<dbReference type="Gene3D" id="1.10.10.10">
    <property type="entry name" value="Winged helix-like DNA-binding domain superfamily/Winged helix DNA-binding domain"/>
    <property type="match status" value="1"/>
</dbReference>
<evidence type="ECO:0000313" key="1">
    <source>
        <dbReference type="EMBL" id="RHA66289.1"/>
    </source>
</evidence>
<dbReference type="EMBL" id="QSFP01000013">
    <property type="protein sequence ID" value="RHA66289.1"/>
    <property type="molecule type" value="Genomic_DNA"/>
</dbReference>
<sequence length="239" mass="27227">MDIMDEESELPDAFYEADLQMIHPPYPCINHLHYSNSMWMDTKNMASHDIQEMSWEKGMLSVNRAILRGYAAMPAGSYQAVVVGDIRRKVNGKSIFKSMLSELAIPGEMVQILIKMQHNTMSGRTGNYANQRNAFFMIEHEYVVVIKKPSGYEIAYLLPQNHQCDIRDSATATWKDVVMTVVREFGKEVSNETLYNALKNHSKCKNNKNYEAKIRQTLQKLAASGVLFHTGRGTWKIAA</sequence>
<gene>
    <name evidence="1" type="ORF">DW927_12190</name>
</gene>
<evidence type="ECO:0000313" key="2">
    <source>
        <dbReference type="Proteomes" id="UP000284465"/>
    </source>
</evidence>
<organism evidence="1 2">
    <name type="scientific">Roseburia intestinalis</name>
    <dbReference type="NCBI Taxonomy" id="166486"/>
    <lineage>
        <taxon>Bacteria</taxon>
        <taxon>Bacillati</taxon>
        <taxon>Bacillota</taxon>
        <taxon>Clostridia</taxon>
        <taxon>Lachnospirales</taxon>
        <taxon>Lachnospiraceae</taxon>
        <taxon>Roseburia</taxon>
    </lineage>
</organism>
<accession>A0A3R6AG52</accession>
<dbReference type="Proteomes" id="UP000284465">
    <property type="component" value="Unassembled WGS sequence"/>
</dbReference>